<gene>
    <name evidence="1" type="ORF">V0288_14945</name>
</gene>
<proteinExistence type="predicted"/>
<accession>A0AAW9QY27</accession>
<dbReference type="RefSeq" id="WP_332865907.1">
    <property type="nucleotide sequence ID" value="NZ_JBAFSM010000028.1"/>
</dbReference>
<dbReference type="Proteomes" id="UP001328733">
    <property type="component" value="Unassembled WGS sequence"/>
</dbReference>
<dbReference type="AlphaFoldDB" id="A0AAW9QY27"/>
<sequence>MSGKAKGKRPVYLSTAENDRLLAILMALAGEVAVVRERLDSIERLLDSRGTISRQDLESYQPDETVFQEREKWRQEYLARLLRILEEEK</sequence>
<reference evidence="1 2" key="1">
    <citation type="submission" date="2024-01" db="EMBL/GenBank/DDBJ databases">
        <title>Genomic insights into the taxonomy and metabolism of the cyanobacterium Pannus brasiliensis CCIBt3594.</title>
        <authorList>
            <person name="Machado M."/>
            <person name="Botero N.B."/>
            <person name="Andreote A.P.D."/>
            <person name="Feitosa A.M.T."/>
            <person name="Popin R."/>
            <person name="Sivonen K."/>
            <person name="Fiore M.F."/>
        </authorList>
    </citation>
    <scope>NUCLEOTIDE SEQUENCE [LARGE SCALE GENOMIC DNA]</scope>
    <source>
        <strain evidence="1 2">CCIBt3594</strain>
    </source>
</reference>
<evidence type="ECO:0000313" key="2">
    <source>
        <dbReference type="Proteomes" id="UP001328733"/>
    </source>
</evidence>
<keyword evidence="2" id="KW-1185">Reference proteome</keyword>
<organism evidence="1 2">
    <name type="scientific">Pannus brasiliensis CCIBt3594</name>
    <dbReference type="NCBI Taxonomy" id="1427578"/>
    <lineage>
        <taxon>Bacteria</taxon>
        <taxon>Bacillati</taxon>
        <taxon>Cyanobacteriota</taxon>
        <taxon>Cyanophyceae</taxon>
        <taxon>Oscillatoriophycideae</taxon>
        <taxon>Chroococcales</taxon>
        <taxon>Microcystaceae</taxon>
        <taxon>Pannus</taxon>
    </lineage>
</organism>
<name>A0AAW9QY27_9CHRO</name>
<dbReference type="EMBL" id="JBAFSM010000028">
    <property type="protein sequence ID" value="MEG3438426.1"/>
    <property type="molecule type" value="Genomic_DNA"/>
</dbReference>
<evidence type="ECO:0000313" key="1">
    <source>
        <dbReference type="EMBL" id="MEG3438426.1"/>
    </source>
</evidence>
<comment type="caution">
    <text evidence="1">The sequence shown here is derived from an EMBL/GenBank/DDBJ whole genome shotgun (WGS) entry which is preliminary data.</text>
</comment>
<protein>
    <submittedName>
        <fullName evidence="1">Uncharacterized protein</fullName>
    </submittedName>
</protein>